<accession>A0A1G2B822</accession>
<dbReference type="InterPro" id="IPR029044">
    <property type="entry name" value="Nucleotide-diphossugar_trans"/>
</dbReference>
<evidence type="ECO:0000313" key="4">
    <source>
        <dbReference type="EMBL" id="OGY85272.1"/>
    </source>
</evidence>
<organism evidence="4 5">
    <name type="scientific">Candidatus Kerfeldbacteria bacterium RIFCSPHIGHO2_12_FULL_48_17</name>
    <dbReference type="NCBI Taxonomy" id="1798542"/>
    <lineage>
        <taxon>Bacteria</taxon>
        <taxon>Candidatus Kerfeldiibacteriota</taxon>
    </lineage>
</organism>
<gene>
    <name evidence="4" type="ORF">A3F54_00185</name>
</gene>
<dbReference type="Proteomes" id="UP000176952">
    <property type="component" value="Unassembled WGS sequence"/>
</dbReference>
<feature type="domain" description="Nucleotidyl transferase" evidence="3">
    <location>
        <begin position="4"/>
        <end position="233"/>
    </location>
</feature>
<keyword evidence="2" id="KW-0548">Nucleotidyltransferase</keyword>
<dbReference type="Gene3D" id="3.90.550.10">
    <property type="entry name" value="Spore Coat Polysaccharide Biosynthesis Protein SpsA, Chain A"/>
    <property type="match status" value="1"/>
</dbReference>
<evidence type="ECO:0000256" key="1">
    <source>
        <dbReference type="ARBA" id="ARBA00022679"/>
    </source>
</evidence>
<evidence type="ECO:0000256" key="2">
    <source>
        <dbReference type="ARBA" id="ARBA00022695"/>
    </source>
</evidence>
<dbReference type="GO" id="GO:0016779">
    <property type="term" value="F:nucleotidyltransferase activity"/>
    <property type="evidence" value="ECO:0007669"/>
    <property type="project" value="UniProtKB-KW"/>
</dbReference>
<dbReference type="CDD" id="cd04181">
    <property type="entry name" value="NTP_transferase"/>
    <property type="match status" value="1"/>
</dbReference>
<reference evidence="4 5" key="1">
    <citation type="journal article" date="2016" name="Nat. Commun.">
        <title>Thousands of microbial genomes shed light on interconnected biogeochemical processes in an aquifer system.</title>
        <authorList>
            <person name="Anantharaman K."/>
            <person name="Brown C.T."/>
            <person name="Hug L.A."/>
            <person name="Sharon I."/>
            <person name="Castelle C.J."/>
            <person name="Probst A.J."/>
            <person name="Thomas B.C."/>
            <person name="Singh A."/>
            <person name="Wilkins M.J."/>
            <person name="Karaoz U."/>
            <person name="Brodie E.L."/>
            <person name="Williams K.H."/>
            <person name="Hubbard S.S."/>
            <person name="Banfield J.F."/>
        </authorList>
    </citation>
    <scope>NUCLEOTIDE SEQUENCE [LARGE SCALE GENOMIC DNA]</scope>
</reference>
<dbReference type="EMBL" id="MHKD01000003">
    <property type="protein sequence ID" value="OGY85272.1"/>
    <property type="molecule type" value="Genomic_DNA"/>
</dbReference>
<evidence type="ECO:0000313" key="5">
    <source>
        <dbReference type="Proteomes" id="UP000176952"/>
    </source>
</evidence>
<comment type="caution">
    <text evidence="4">The sequence shown here is derived from an EMBL/GenBank/DDBJ whole genome shotgun (WGS) entry which is preliminary data.</text>
</comment>
<dbReference type="PANTHER" id="PTHR43584:SF8">
    <property type="entry name" value="N-ACETYLMURAMATE ALPHA-1-PHOSPHATE URIDYLYLTRANSFERASE"/>
    <property type="match status" value="1"/>
</dbReference>
<protein>
    <recommendedName>
        <fullName evidence="3">Nucleotidyl transferase domain-containing protein</fullName>
    </recommendedName>
</protein>
<evidence type="ECO:0000259" key="3">
    <source>
        <dbReference type="Pfam" id="PF00483"/>
    </source>
</evidence>
<sequence>MKKMVIAAAGKGTRMGELTKDRPKHLIHVHGKPFLYYLMRNIREAGFDDVTIVAGYFSEMIRTFVDEFYPGTRVLDQFAMLGEKKYGTACILECVSEAMAGEPFALVYGDNFYSPKDLRQFAADGGLNYVGGIQHAHPEHYGVLQMKGDWLQGIVEKPREFLGDVINTGLYRFEPEVFDYARNVQPSARGEYELTDVISAMAADGKVKVRRLEDYYLDFGKPADIAVMENFLQERGMV</sequence>
<dbReference type="AlphaFoldDB" id="A0A1G2B822"/>
<dbReference type="InterPro" id="IPR005835">
    <property type="entry name" value="NTP_transferase_dom"/>
</dbReference>
<dbReference type="SUPFAM" id="SSF53448">
    <property type="entry name" value="Nucleotide-diphospho-sugar transferases"/>
    <property type="match status" value="1"/>
</dbReference>
<dbReference type="PANTHER" id="PTHR43584">
    <property type="entry name" value="NUCLEOTIDYL TRANSFERASE"/>
    <property type="match status" value="1"/>
</dbReference>
<dbReference type="InterPro" id="IPR050065">
    <property type="entry name" value="GlmU-like"/>
</dbReference>
<name>A0A1G2B822_9BACT</name>
<dbReference type="STRING" id="1798542.A3F54_00185"/>
<proteinExistence type="predicted"/>
<keyword evidence="1" id="KW-0808">Transferase</keyword>
<dbReference type="Pfam" id="PF00483">
    <property type="entry name" value="NTP_transferase"/>
    <property type="match status" value="1"/>
</dbReference>